<protein>
    <recommendedName>
        <fullName evidence="10">tRNA (guanosine(18)-2'-O)-methyltransferase TARBP1</fullName>
        <ecNumber evidence="9">2.1.1.34</ecNumber>
    </recommendedName>
    <alternativeName>
        <fullName evidence="11">TAR RNA-binding protein 1</fullName>
    </alternativeName>
</protein>
<dbReference type="Gene3D" id="3.40.1280.10">
    <property type="match status" value="1"/>
</dbReference>
<comment type="similarity">
    <text evidence="1">Belongs to the class IV-like SAM-binding methyltransferase superfamily. RNA methyltransferase TrmH family.</text>
</comment>
<keyword evidence="6" id="KW-0007">Acetylation</keyword>
<dbReference type="GO" id="GO:0141100">
    <property type="term" value="F:tRNA (guanine(18)-2'-O)-methyltransferase activity"/>
    <property type="evidence" value="ECO:0007669"/>
    <property type="project" value="UniProtKB-EC"/>
</dbReference>
<dbReference type="CDD" id="cd18091">
    <property type="entry name" value="SpoU-like_TRM3-like"/>
    <property type="match status" value="1"/>
</dbReference>
<evidence type="ECO:0000256" key="5">
    <source>
        <dbReference type="ARBA" id="ARBA00022884"/>
    </source>
</evidence>
<dbReference type="PANTHER" id="PTHR12029">
    <property type="entry name" value="RNA METHYLTRANSFERASE"/>
    <property type="match status" value="1"/>
</dbReference>
<evidence type="ECO:0000256" key="1">
    <source>
        <dbReference type="ARBA" id="ARBA00007228"/>
    </source>
</evidence>
<evidence type="ECO:0000313" key="14">
    <source>
        <dbReference type="RefSeq" id="XP_035434476.2"/>
    </source>
</evidence>
<comment type="function">
    <text evidence="8">S-adenosyl-L-methionine-dependent 2'-O-ribose methyltransferase that catalyzes the formation of 2'-O-methylguanosine at position 18 (Gm18) in a subset of tRNA. Selectively mediates Gm18 methylation of tRNAGln-TTG/CTG and tRNASer-TGA/GCT. Gm18 modification can enhance the stability of modified tRNAs.</text>
</comment>
<keyword evidence="13" id="KW-1185">Reference proteome</keyword>
<evidence type="ECO:0000256" key="4">
    <source>
        <dbReference type="ARBA" id="ARBA00022691"/>
    </source>
</evidence>
<dbReference type="GeneID" id="118265605"/>
<keyword evidence="2" id="KW-0489">Methyltransferase</keyword>
<evidence type="ECO:0000256" key="3">
    <source>
        <dbReference type="ARBA" id="ARBA00022679"/>
    </source>
</evidence>
<dbReference type="PANTHER" id="PTHR12029:SF11">
    <property type="entry name" value="METHYLTRANSFERASE TARBP1-RELATED"/>
    <property type="match status" value="1"/>
</dbReference>
<dbReference type="GO" id="GO:0030488">
    <property type="term" value="P:tRNA methylation"/>
    <property type="evidence" value="ECO:0007669"/>
    <property type="project" value="InterPro"/>
</dbReference>
<sequence length="1410" mass="163702">MDNQGEFLHFLDILDLDEEVIDTHLKRLMEITHHSNKHLRNIIQLLKYKLLVNVQEGIECENSEEFDFIVKLLKDLTSDNVGYVCEIINMVLCLKPSDVASKAEHLLQQILSNIDFQLEAPSTSLPSDINMDKLLCLKVADSILNATIQFGEKVSLLFLETPLEKVLDSSDEVLKVYFLTDMVPALLYGVVGYDILDRIWDHIQSFKGDKKENALKVLSCLSDYYLPTPDAKGDSQFVSEIVHQYNFWEIVLFGMMSDNPSTRKISVYLTKKAIDSIIATKKDVKVIYLNETIFQWNNGNTKALKTMWHNFFILIDSLEEKQGNIVLPSLKLFESIHVGDWWLNSAFNMGLKHENTQVRLKCMEYKLKTKIRNETEAQILLEAINDINLFDNSAIYQGLKAQILELMADPQSFIEIFKSITQVKWSPIPLYHFTDVLTNLRTDVSLVANDKELSKTVADILKIPCNNVVLRRAVQINIIYFIKNCLSHLNWRDIINIYPNINLKVPFQENPFIEIVKQVPITNEDRVNNLKIMSESHTNVDLILLYLLAHEEDTRIVIEIIEDKMKKIEEGLNRQYADKKDYLNDVLFLMDLSSKTKDSSLRHNINEVITKQNKTLLLYLLSLFSNDVILRMEDISKLCKYHEFIFNEKELGDTLLQLYKTAVLFLKSNPDIDKAVISLFIIKMLHSSPVMLTNYMHEMLNVNSFIQIVATIEFKDAQNESVGRSKNVFYEKTCAIICFMIKEEKDVDCCLDEVITYIENVLERGGYGCLKWILKTVNKIINKLTNDNTNFNLIQFVNRVWTEIEELKSNSQYSPCIEEFVKLITQDCILKNAMYNNSVVTTYCNKIIEYGPIKTNPLFYLIRKLNGKDMKEYGHLIYVLCEILLYCPVPRKDQRISDNVTLEVLQDPRYRVNKESIDVHFNYEIQYLAIASLCNINDAETLSMITNLTTIRIDSLFKNKQRYHGNSQLHRVLQTTLQHMLLLVLKNGDSKSFWSESNWCLDMFVKLPHQPSVRICFEWFISLYFYVEKIVIGEEMLQIMKSRHIPLISQFFILYWVLKHKISNNTYTELEYNFVLEFLLSHTMGQLFNVRLNAQYLATVLYKLANKTTKYEYTINIIERTFSECNTDKNYIKLQNDYFTNDFDIVGNLTPYFIYYLLPKLCEVDSNEKIDMQFVNHIIKDIDEKVAKDGTGDFINEWKCCRKADDQFAVIQPSKGLDERNSEDVEAMGTIQKKYIPWRNMSDVNVYDAGKKRESPSQLIVVASLIDKLPNLGGMARTSEVFGVQTYVVDSLRHLQDRQFQGLSVSAERWINVEEVRPGRPLKEYLLKKKEEGYAVVAAEQTSSSTKLQTFKFPKKTLLLLGHEKEGVPCDLLPLMDHCVEIPQQGYVRSLNVHVTAAIFVWEYARQNVL</sequence>
<dbReference type="FunFam" id="3.40.1280.10:FF:000010">
    <property type="entry name" value="probable methyltransferase TARBP1"/>
    <property type="match status" value="1"/>
</dbReference>
<dbReference type="Pfam" id="PF00588">
    <property type="entry name" value="SpoU_methylase"/>
    <property type="match status" value="1"/>
</dbReference>
<keyword evidence="4" id="KW-0949">S-adenosyl-L-methionine</keyword>
<evidence type="ECO:0000256" key="8">
    <source>
        <dbReference type="ARBA" id="ARBA00093361"/>
    </source>
</evidence>
<gene>
    <name evidence="14" type="primary">LOC118265605</name>
</gene>
<dbReference type="InterPro" id="IPR045330">
    <property type="entry name" value="TRM3/TARBP1"/>
</dbReference>
<evidence type="ECO:0000256" key="6">
    <source>
        <dbReference type="ARBA" id="ARBA00022990"/>
    </source>
</evidence>
<dbReference type="OrthoDB" id="241340at2759"/>
<dbReference type="InterPro" id="IPR001537">
    <property type="entry name" value="SpoU_MeTrfase"/>
</dbReference>
<evidence type="ECO:0000313" key="13">
    <source>
        <dbReference type="Proteomes" id="UP000829999"/>
    </source>
</evidence>
<dbReference type="EC" id="2.1.1.34" evidence="9"/>
<name>A0A9R0CZ49_SPOFR</name>
<dbReference type="GO" id="GO:0003723">
    <property type="term" value="F:RNA binding"/>
    <property type="evidence" value="ECO:0007669"/>
    <property type="project" value="UniProtKB-KW"/>
</dbReference>
<evidence type="ECO:0000256" key="11">
    <source>
        <dbReference type="ARBA" id="ARBA00093656"/>
    </source>
</evidence>
<reference evidence="14" key="1">
    <citation type="submission" date="2025-08" db="UniProtKB">
        <authorList>
            <consortium name="RefSeq"/>
        </authorList>
    </citation>
    <scope>IDENTIFICATION</scope>
    <source>
        <tissue evidence="14">Whole larval tissue</tissue>
    </source>
</reference>
<evidence type="ECO:0000256" key="7">
    <source>
        <dbReference type="ARBA" id="ARBA00093266"/>
    </source>
</evidence>
<feature type="domain" description="tRNA/rRNA methyltransferase SpoU type" evidence="12">
    <location>
        <begin position="1259"/>
        <end position="1401"/>
    </location>
</feature>
<evidence type="ECO:0000256" key="2">
    <source>
        <dbReference type="ARBA" id="ARBA00022603"/>
    </source>
</evidence>
<organism evidence="13 14">
    <name type="scientific">Spodoptera frugiperda</name>
    <name type="common">Fall armyworm</name>
    <dbReference type="NCBI Taxonomy" id="7108"/>
    <lineage>
        <taxon>Eukaryota</taxon>
        <taxon>Metazoa</taxon>
        <taxon>Ecdysozoa</taxon>
        <taxon>Arthropoda</taxon>
        <taxon>Hexapoda</taxon>
        <taxon>Insecta</taxon>
        <taxon>Pterygota</taxon>
        <taxon>Neoptera</taxon>
        <taxon>Endopterygota</taxon>
        <taxon>Lepidoptera</taxon>
        <taxon>Glossata</taxon>
        <taxon>Ditrysia</taxon>
        <taxon>Noctuoidea</taxon>
        <taxon>Noctuidae</taxon>
        <taxon>Amphipyrinae</taxon>
        <taxon>Spodoptera</taxon>
    </lineage>
</organism>
<comment type="catalytic activity">
    <reaction evidence="7">
        <text>guanosine(18) in tRNA + S-adenosyl-L-methionine = 2'-O-methylguanosine(18) in tRNA + S-adenosyl-L-homocysteine + H(+)</text>
        <dbReference type="Rhea" id="RHEA:20077"/>
        <dbReference type="Rhea" id="RHEA-COMP:10190"/>
        <dbReference type="Rhea" id="RHEA-COMP:10192"/>
        <dbReference type="ChEBI" id="CHEBI:15378"/>
        <dbReference type="ChEBI" id="CHEBI:57856"/>
        <dbReference type="ChEBI" id="CHEBI:59789"/>
        <dbReference type="ChEBI" id="CHEBI:74269"/>
        <dbReference type="ChEBI" id="CHEBI:74445"/>
        <dbReference type="EC" id="2.1.1.34"/>
    </reaction>
    <physiologicalReaction direction="left-to-right" evidence="7">
        <dbReference type="Rhea" id="RHEA:20078"/>
    </physiologicalReaction>
</comment>
<dbReference type="SUPFAM" id="SSF75217">
    <property type="entry name" value="alpha/beta knot"/>
    <property type="match status" value="1"/>
</dbReference>
<evidence type="ECO:0000256" key="9">
    <source>
        <dbReference type="ARBA" id="ARBA00093594"/>
    </source>
</evidence>
<keyword evidence="3" id="KW-0808">Transferase</keyword>
<dbReference type="RefSeq" id="XP_035434476.2">
    <property type="nucleotide sequence ID" value="XM_035578583.2"/>
</dbReference>
<dbReference type="Proteomes" id="UP000829999">
    <property type="component" value="Chromosome 28"/>
</dbReference>
<dbReference type="InterPro" id="IPR029028">
    <property type="entry name" value="Alpha/beta_knot_MTases"/>
</dbReference>
<dbReference type="InterPro" id="IPR029026">
    <property type="entry name" value="tRNA_m1G_MTases_N"/>
</dbReference>
<evidence type="ECO:0000256" key="10">
    <source>
        <dbReference type="ARBA" id="ARBA00093636"/>
    </source>
</evidence>
<dbReference type="InterPro" id="IPR044748">
    <property type="entry name" value="Trm3/TARBP1_C"/>
</dbReference>
<proteinExistence type="inferred from homology"/>
<keyword evidence="5" id="KW-0694">RNA-binding</keyword>
<evidence type="ECO:0000259" key="12">
    <source>
        <dbReference type="Pfam" id="PF00588"/>
    </source>
</evidence>
<accession>A0A9R0CZ49</accession>